<comment type="caution">
    <text evidence="8">The sequence shown here is derived from an EMBL/GenBank/DDBJ whole genome shotgun (WGS) entry which is preliminary data.</text>
</comment>
<dbReference type="Pfam" id="PF00083">
    <property type="entry name" value="Sugar_tr"/>
    <property type="match status" value="1"/>
</dbReference>
<feature type="transmembrane region" description="Helical" evidence="6">
    <location>
        <begin position="6"/>
        <end position="27"/>
    </location>
</feature>
<evidence type="ECO:0000259" key="7">
    <source>
        <dbReference type="PROSITE" id="PS50850"/>
    </source>
</evidence>
<dbReference type="PANTHER" id="PTHR33437:SF2">
    <property type="entry name" value="OS06G0361200 PROTEIN"/>
    <property type="match status" value="1"/>
</dbReference>
<keyword evidence="2 6" id="KW-0812">Transmembrane</keyword>
<evidence type="ECO:0000256" key="3">
    <source>
        <dbReference type="ARBA" id="ARBA00022989"/>
    </source>
</evidence>
<evidence type="ECO:0000256" key="4">
    <source>
        <dbReference type="ARBA" id="ARBA00023136"/>
    </source>
</evidence>
<dbReference type="SUPFAM" id="SSF103473">
    <property type="entry name" value="MFS general substrate transporter"/>
    <property type="match status" value="1"/>
</dbReference>
<dbReference type="InterPro" id="IPR005162">
    <property type="entry name" value="Retrotrans_gag_dom"/>
</dbReference>
<evidence type="ECO:0000313" key="8">
    <source>
        <dbReference type="EMBL" id="KAK2998166.1"/>
    </source>
</evidence>
<dbReference type="AlphaFoldDB" id="A0AA88UYE3"/>
<dbReference type="GO" id="GO:0016020">
    <property type="term" value="C:membrane"/>
    <property type="evidence" value="ECO:0007669"/>
    <property type="project" value="UniProtKB-SubCell"/>
</dbReference>
<comment type="similarity">
    <text evidence="5">Belongs to the major facilitator superfamily. Phosphate:H(+) symporter (TC 2.A.1.9) family.</text>
</comment>
<name>A0AA88UYE3_9ASTE</name>
<organism evidence="8 9">
    <name type="scientific">Escallonia herrerae</name>
    <dbReference type="NCBI Taxonomy" id="1293975"/>
    <lineage>
        <taxon>Eukaryota</taxon>
        <taxon>Viridiplantae</taxon>
        <taxon>Streptophyta</taxon>
        <taxon>Embryophyta</taxon>
        <taxon>Tracheophyta</taxon>
        <taxon>Spermatophyta</taxon>
        <taxon>Magnoliopsida</taxon>
        <taxon>eudicotyledons</taxon>
        <taxon>Gunneridae</taxon>
        <taxon>Pentapetalae</taxon>
        <taxon>asterids</taxon>
        <taxon>campanulids</taxon>
        <taxon>Escalloniales</taxon>
        <taxon>Escalloniaceae</taxon>
        <taxon>Escallonia</taxon>
    </lineage>
</organism>
<dbReference type="Proteomes" id="UP001188597">
    <property type="component" value="Unassembled WGS sequence"/>
</dbReference>
<dbReference type="InterPro" id="IPR005828">
    <property type="entry name" value="MFS_sugar_transport-like"/>
</dbReference>
<keyword evidence="4 6" id="KW-0472">Membrane</keyword>
<gene>
    <name evidence="8" type="ORF">RJ639_024208</name>
</gene>
<dbReference type="GO" id="GO:0022857">
    <property type="term" value="F:transmembrane transporter activity"/>
    <property type="evidence" value="ECO:0007669"/>
    <property type="project" value="InterPro"/>
</dbReference>
<comment type="subcellular location">
    <subcellularLocation>
        <location evidence="1">Membrane</location>
        <topology evidence="1">Multi-pass membrane protein</topology>
    </subcellularLocation>
</comment>
<protein>
    <recommendedName>
        <fullName evidence="7">Major facilitator superfamily (MFS) profile domain-containing protein</fullName>
    </recommendedName>
</protein>
<dbReference type="PROSITE" id="PS50850">
    <property type="entry name" value="MFS"/>
    <property type="match status" value="1"/>
</dbReference>
<evidence type="ECO:0000313" key="9">
    <source>
        <dbReference type="Proteomes" id="UP001188597"/>
    </source>
</evidence>
<evidence type="ECO:0000256" key="2">
    <source>
        <dbReference type="ARBA" id="ARBA00022692"/>
    </source>
</evidence>
<evidence type="ECO:0000256" key="1">
    <source>
        <dbReference type="ARBA" id="ARBA00004141"/>
    </source>
</evidence>
<sequence>MNQVYIASYITGIAGIPWVIMAEIFPINIKGTGGSLATFVYWFRSWDVSYIFSFLLDWSSAGVFFNFASIYGLSILFVAKLGKPRQHVAHFIKTFNDAGTEKDLLVKQFVQSLKGNAFNWYTDLEPELIDCWEEMEREFQNCFYSTHRSVSMMELTNTKQRKEEPVVDYIKRWQALSLDCKERLSGAPIHFTR</sequence>
<evidence type="ECO:0000256" key="5">
    <source>
        <dbReference type="ARBA" id="ARBA00044504"/>
    </source>
</evidence>
<dbReference type="Gene3D" id="1.20.1250.20">
    <property type="entry name" value="MFS general substrate transporter like domains"/>
    <property type="match status" value="1"/>
</dbReference>
<keyword evidence="9" id="KW-1185">Reference proteome</keyword>
<feature type="domain" description="Major facilitator superfamily (MFS) profile" evidence="7">
    <location>
        <begin position="1"/>
        <end position="86"/>
    </location>
</feature>
<reference evidence="8" key="1">
    <citation type="submission" date="2022-12" db="EMBL/GenBank/DDBJ databases">
        <title>Draft genome assemblies for two species of Escallonia (Escalloniales).</title>
        <authorList>
            <person name="Chanderbali A."/>
            <person name="Dervinis C."/>
            <person name="Anghel I."/>
            <person name="Soltis D."/>
            <person name="Soltis P."/>
            <person name="Zapata F."/>
        </authorList>
    </citation>
    <scope>NUCLEOTIDE SEQUENCE</scope>
    <source>
        <strain evidence="8">UCBG64.0493</strain>
        <tissue evidence="8">Leaf</tissue>
    </source>
</reference>
<proteinExistence type="inferred from homology"/>
<evidence type="ECO:0000256" key="6">
    <source>
        <dbReference type="SAM" id="Phobius"/>
    </source>
</evidence>
<dbReference type="InterPro" id="IPR036259">
    <property type="entry name" value="MFS_trans_sf"/>
</dbReference>
<dbReference type="Pfam" id="PF03732">
    <property type="entry name" value="Retrotrans_gag"/>
    <property type="match status" value="1"/>
</dbReference>
<dbReference type="PANTHER" id="PTHR33437">
    <property type="entry name" value="OS06G0361200 PROTEIN"/>
    <property type="match status" value="1"/>
</dbReference>
<dbReference type="EMBL" id="JAVXUP010003783">
    <property type="protein sequence ID" value="KAK2998166.1"/>
    <property type="molecule type" value="Genomic_DNA"/>
</dbReference>
<accession>A0AA88UYE3</accession>
<dbReference type="InterPro" id="IPR020846">
    <property type="entry name" value="MFS_dom"/>
</dbReference>
<feature type="transmembrane region" description="Helical" evidence="6">
    <location>
        <begin position="62"/>
        <end position="79"/>
    </location>
</feature>
<keyword evidence="3 6" id="KW-1133">Transmembrane helix</keyword>